<dbReference type="PANTHER" id="PTHR10219">
    <property type="entry name" value="GLYCOLIPID TRANSFER PROTEIN-RELATED"/>
    <property type="match status" value="1"/>
</dbReference>
<dbReference type="InterPro" id="IPR014830">
    <property type="entry name" value="Glycolipid_transfer_prot_dom"/>
</dbReference>
<protein>
    <submittedName>
        <fullName evidence="5">Accelerated cell death 11</fullName>
    </submittedName>
</protein>
<evidence type="ECO:0000256" key="3">
    <source>
        <dbReference type="ARBA" id="ARBA00023055"/>
    </source>
</evidence>
<keyword evidence="3" id="KW-0445">Lipid transport</keyword>
<proteinExistence type="inferred from homology"/>
<comment type="caution">
    <text evidence="5">The sequence shown here is derived from an EMBL/GenBank/DDBJ whole genome shotgun (WGS) entry which is preliminary data.</text>
</comment>
<sequence length="211" mass="23373">MAKNSGILTTVADAFSEVAQTVNSPRPYVEIGRLVRVCRLLSPLLSSLGVFKFAEKEFSAKVDDLAEAAKSVHTLESLLDSDIRKNCEKDSNSHSRNLVRVKRSVDMLKIMFEQILARGYGHVWGNSIVGPVSTAYKQVFAPYHGWLIRTGVSAAMITLPTKAQLLRNLNEDEATANVQMQKYVTASASVLQYIDKLFHSRRSGNELLGMV</sequence>
<dbReference type="SUPFAM" id="SSF110004">
    <property type="entry name" value="Glycolipid transfer protein, GLTP"/>
    <property type="match status" value="1"/>
</dbReference>
<gene>
    <name evidence="5" type="primary">ACD11_12</name>
    <name evidence="5" type="ORF">CK203_051828</name>
</gene>
<dbReference type="GO" id="GO:0120016">
    <property type="term" value="F:sphingolipid transfer activity"/>
    <property type="evidence" value="ECO:0007669"/>
    <property type="project" value="UniProtKB-ARBA"/>
</dbReference>
<feature type="domain" description="Glycolipid transfer protein" evidence="4">
    <location>
        <begin position="30"/>
        <end position="171"/>
    </location>
</feature>
<dbReference type="InterPro" id="IPR036497">
    <property type="entry name" value="GLTP_sf"/>
</dbReference>
<keyword evidence="2" id="KW-0813">Transport</keyword>
<evidence type="ECO:0000313" key="6">
    <source>
        <dbReference type="Proteomes" id="UP000288805"/>
    </source>
</evidence>
<reference evidence="5 6" key="1">
    <citation type="journal article" date="2018" name="PLoS Genet.">
        <title>Population sequencing reveals clonal diversity and ancestral inbreeding in the grapevine cultivar Chardonnay.</title>
        <authorList>
            <person name="Roach M.J."/>
            <person name="Johnson D.L."/>
            <person name="Bohlmann J."/>
            <person name="van Vuuren H.J."/>
            <person name="Jones S.J."/>
            <person name="Pretorius I.S."/>
            <person name="Schmidt S.A."/>
            <person name="Borneman A.R."/>
        </authorList>
    </citation>
    <scope>NUCLEOTIDE SEQUENCE [LARGE SCALE GENOMIC DNA]</scope>
    <source>
        <strain evidence="6">cv. Chardonnay</strain>
        <tissue evidence="5">Leaf</tissue>
    </source>
</reference>
<name>A0A438GUP5_VITVI</name>
<dbReference type="Pfam" id="PF08718">
    <property type="entry name" value="GLTP"/>
    <property type="match status" value="1"/>
</dbReference>
<dbReference type="AlphaFoldDB" id="A0A438GUP5"/>
<dbReference type="GO" id="GO:0120014">
    <property type="term" value="F:phospholipid transfer activity"/>
    <property type="evidence" value="ECO:0007669"/>
    <property type="project" value="UniProtKB-ARBA"/>
</dbReference>
<evidence type="ECO:0000313" key="5">
    <source>
        <dbReference type="EMBL" id="RVW75921.1"/>
    </source>
</evidence>
<evidence type="ECO:0000256" key="1">
    <source>
        <dbReference type="ARBA" id="ARBA00007148"/>
    </source>
</evidence>
<dbReference type="Gene3D" id="1.10.3520.10">
    <property type="entry name" value="Glycolipid transfer protein"/>
    <property type="match status" value="1"/>
</dbReference>
<dbReference type="PANTHER" id="PTHR10219:SF43">
    <property type="entry name" value="GLYCOLIPID TRANSFER PROTEIN DOMAIN-CONTAINING PROTEIN"/>
    <property type="match status" value="1"/>
</dbReference>
<accession>A0A438GUP5</accession>
<evidence type="ECO:0000259" key="4">
    <source>
        <dbReference type="Pfam" id="PF08718"/>
    </source>
</evidence>
<organism evidence="5 6">
    <name type="scientific">Vitis vinifera</name>
    <name type="common">Grape</name>
    <dbReference type="NCBI Taxonomy" id="29760"/>
    <lineage>
        <taxon>Eukaryota</taxon>
        <taxon>Viridiplantae</taxon>
        <taxon>Streptophyta</taxon>
        <taxon>Embryophyta</taxon>
        <taxon>Tracheophyta</taxon>
        <taxon>Spermatophyta</taxon>
        <taxon>Magnoliopsida</taxon>
        <taxon>eudicotyledons</taxon>
        <taxon>Gunneridae</taxon>
        <taxon>Pentapetalae</taxon>
        <taxon>rosids</taxon>
        <taxon>Vitales</taxon>
        <taxon>Vitaceae</taxon>
        <taxon>Viteae</taxon>
        <taxon>Vitis</taxon>
    </lineage>
</organism>
<dbReference type="EMBL" id="QGNW01000338">
    <property type="protein sequence ID" value="RVW75921.1"/>
    <property type="molecule type" value="Genomic_DNA"/>
</dbReference>
<dbReference type="GO" id="GO:0005737">
    <property type="term" value="C:cytoplasm"/>
    <property type="evidence" value="ECO:0007669"/>
    <property type="project" value="InterPro"/>
</dbReference>
<dbReference type="FunFam" id="1.10.3520.10:FF:000005">
    <property type="entry name" value="Accelerated cell death 11"/>
    <property type="match status" value="1"/>
</dbReference>
<dbReference type="Proteomes" id="UP000288805">
    <property type="component" value="Unassembled WGS sequence"/>
</dbReference>
<evidence type="ECO:0000256" key="2">
    <source>
        <dbReference type="ARBA" id="ARBA00022448"/>
    </source>
</evidence>
<comment type="similarity">
    <text evidence="1">Belongs to the GLTP family.</text>
</comment>